<name>A0A0F9NFS8_9ZZZZ</name>
<organism evidence="1">
    <name type="scientific">marine sediment metagenome</name>
    <dbReference type="NCBI Taxonomy" id="412755"/>
    <lineage>
        <taxon>unclassified sequences</taxon>
        <taxon>metagenomes</taxon>
        <taxon>ecological metagenomes</taxon>
    </lineage>
</organism>
<sequence>MSEARSLLEKVPHAYKCSTYDEGVDVPVDDSRCDCHRKAIDAYLAQPITKCGSSEEINRCACDAQVCARCGVCRKEARRYSLGCWSLGRATDKRHIWKWTPEEESP</sequence>
<gene>
    <name evidence="1" type="ORF">LCGC14_1341620</name>
</gene>
<protein>
    <submittedName>
        <fullName evidence="1">Uncharacterized protein</fullName>
    </submittedName>
</protein>
<accession>A0A0F9NFS8</accession>
<dbReference type="EMBL" id="LAZR01008210">
    <property type="protein sequence ID" value="KKM80257.1"/>
    <property type="molecule type" value="Genomic_DNA"/>
</dbReference>
<evidence type="ECO:0000313" key="1">
    <source>
        <dbReference type="EMBL" id="KKM80257.1"/>
    </source>
</evidence>
<dbReference type="AlphaFoldDB" id="A0A0F9NFS8"/>
<comment type="caution">
    <text evidence="1">The sequence shown here is derived from an EMBL/GenBank/DDBJ whole genome shotgun (WGS) entry which is preliminary data.</text>
</comment>
<proteinExistence type="predicted"/>
<reference evidence="1" key="1">
    <citation type="journal article" date="2015" name="Nature">
        <title>Complex archaea that bridge the gap between prokaryotes and eukaryotes.</title>
        <authorList>
            <person name="Spang A."/>
            <person name="Saw J.H."/>
            <person name="Jorgensen S.L."/>
            <person name="Zaremba-Niedzwiedzka K."/>
            <person name="Martijn J."/>
            <person name="Lind A.E."/>
            <person name="van Eijk R."/>
            <person name="Schleper C."/>
            <person name="Guy L."/>
            <person name="Ettema T.J."/>
        </authorList>
    </citation>
    <scope>NUCLEOTIDE SEQUENCE</scope>
</reference>